<gene>
    <name evidence="4" type="primary">ssb</name>
    <name evidence="4" type="ORF">NITMOv2_3070</name>
</gene>
<evidence type="ECO:0000313" key="4">
    <source>
        <dbReference type="EMBL" id="ALA59469.1"/>
    </source>
</evidence>
<proteinExistence type="predicted"/>
<evidence type="ECO:0000256" key="2">
    <source>
        <dbReference type="PIRNR" id="PIRNR002070"/>
    </source>
</evidence>
<reference evidence="4 5" key="1">
    <citation type="journal article" date="2015" name="Proc. Natl. Acad. Sci. U.S.A.">
        <title>Expanded metabolic versatility of ubiquitous nitrite-oxidizing bacteria from the genus Nitrospira.</title>
        <authorList>
            <person name="Koch H."/>
            <person name="Lucker S."/>
            <person name="Albertsen M."/>
            <person name="Kitzinger K."/>
            <person name="Herbold C."/>
            <person name="Spieck E."/>
            <person name="Nielsen P.H."/>
            <person name="Wagner M."/>
            <person name="Daims H."/>
        </authorList>
    </citation>
    <scope>NUCLEOTIDE SEQUENCE [LARGE SCALE GENOMIC DNA]</scope>
    <source>
        <strain evidence="4 5">NSP M-1</strain>
    </source>
</reference>
<organism evidence="4 5">
    <name type="scientific">Nitrospira moscoviensis</name>
    <dbReference type="NCBI Taxonomy" id="42253"/>
    <lineage>
        <taxon>Bacteria</taxon>
        <taxon>Pseudomonadati</taxon>
        <taxon>Nitrospirota</taxon>
        <taxon>Nitrospiria</taxon>
        <taxon>Nitrospirales</taxon>
        <taxon>Nitrospiraceae</taxon>
        <taxon>Nitrospira</taxon>
    </lineage>
</organism>
<dbReference type="AlphaFoldDB" id="A0A0K2GF50"/>
<name>A0A0K2GF50_NITMO</name>
<evidence type="ECO:0000313" key="5">
    <source>
        <dbReference type="Proteomes" id="UP000069205"/>
    </source>
</evidence>
<dbReference type="KEGG" id="nmv:NITMOv2_3070"/>
<dbReference type="InterPro" id="IPR000424">
    <property type="entry name" value="Primosome_PriB/ssb"/>
</dbReference>
<dbReference type="GO" id="GO:0006260">
    <property type="term" value="P:DNA replication"/>
    <property type="evidence" value="ECO:0007669"/>
    <property type="project" value="InterPro"/>
</dbReference>
<dbReference type="InterPro" id="IPR011344">
    <property type="entry name" value="ssDNA-bd"/>
</dbReference>
<evidence type="ECO:0000256" key="3">
    <source>
        <dbReference type="RuleBase" id="RU000524"/>
    </source>
</evidence>
<dbReference type="EMBL" id="CP011801">
    <property type="protein sequence ID" value="ALA59469.1"/>
    <property type="molecule type" value="Genomic_DNA"/>
</dbReference>
<dbReference type="PATRIC" id="fig|42253.5.peg.3025"/>
<keyword evidence="5" id="KW-1185">Reference proteome</keyword>
<dbReference type="STRING" id="42253.NITMOv2_3070"/>
<dbReference type="Gene3D" id="2.40.50.140">
    <property type="entry name" value="Nucleic acid-binding proteins"/>
    <property type="match status" value="1"/>
</dbReference>
<protein>
    <recommendedName>
        <fullName evidence="2 3">Single-stranded DNA-binding protein</fullName>
    </recommendedName>
</protein>
<dbReference type="NCBIfam" id="TIGR00621">
    <property type="entry name" value="ssb"/>
    <property type="match status" value="1"/>
</dbReference>
<dbReference type="Proteomes" id="UP000069205">
    <property type="component" value="Chromosome"/>
</dbReference>
<dbReference type="SUPFAM" id="SSF50249">
    <property type="entry name" value="Nucleic acid-binding proteins"/>
    <property type="match status" value="1"/>
</dbReference>
<dbReference type="RefSeq" id="WP_053380471.1">
    <property type="nucleotide sequence ID" value="NZ_CP011801.1"/>
</dbReference>
<evidence type="ECO:0000256" key="1">
    <source>
        <dbReference type="ARBA" id="ARBA00023125"/>
    </source>
</evidence>
<dbReference type="CDD" id="cd04496">
    <property type="entry name" value="SSB_OBF"/>
    <property type="match status" value="1"/>
</dbReference>
<dbReference type="PIRSF" id="PIRSF002070">
    <property type="entry name" value="SSB"/>
    <property type="match status" value="1"/>
</dbReference>
<dbReference type="InterPro" id="IPR012340">
    <property type="entry name" value="NA-bd_OB-fold"/>
</dbReference>
<dbReference type="GO" id="GO:0003697">
    <property type="term" value="F:single-stranded DNA binding"/>
    <property type="evidence" value="ECO:0007669"/>
    <property type="project" value="InterPro"/>
</dbReference>
<dbReference type="PROSITE" id="PS50935">
    <property type="entry name" value="SSB"/>
    <property type="match status" value="1"/>
</dbReference>
<keyword evidence="1 2" id="KW-0238">DNA-binding</keyword>
<sequence length="129" mass="14660">MSTATVDSGADRKLFKDTNKLEMTGRLARNPEIRYRANSQAVTTFDLCSTEEYPVQGEVRKRECWVTVVMYGPDGEKFAGEGQKGDWIGIIGKLQQRRWETEDGQKRAKHEIVAFSAEVKRKARTTTQS</sequence>
<accession>A0A0K2GF50</accession>
<dbReference type="Pfam" id="PF00436">
    <property type="entry name" value="SSB"/>
    <property type="match status" value="1"/>
</dbReference>